<keyword evidence="5 7" id="KW-1133">Transmembrane helix</keyword>
<dbReference type="InterPro" id="IPR003838">
    <property type="entry name" value="ABC3_permease_C"/>
</dbReference>
<evidence type="ECO:0000313" key="11">
    <source>
        <dbReference type="Proteomes" id="UP000651057"/>
    </source>
</evidence>
<dbReference type="EMBL" id="JAERQJ010000003">
    <property type="protein sequence ID" value="MBL0684043.1"/>
    <property type="molecule type" value="Genomic_DNA"/>
</dbReference>
<dbReference type="AlphaFoldDB" id="A0A937DAZ1"/>
<dbReference type="Pfam" id="PF12704">
    <property type="entry name" value="MacB_PCD"/>
    <property type="match status" value="1"/>
</dbReference>
<organism evidence="10 11">
    <name type="scientific">Aquimarina mytili</name>
    <dbReference type="NCBI Taxonomy" id="874423"/>
    <lineage>
        <taxon>Bacteria</taxon>
        <taxon>Pseudomonadati</taxon>
        <taxon>Bacteroidota</taxon>
        <taxon>Flavobacteriia</taxon>
        <taxon>Flavobacteriales</taxon>
        <taxon>Flavobacteriaceae</taxon>
        <taxon>Aquimarina</taxon>
    </lineage>
</organism>
<feature type="transmembrane region" description="Helical" evidence="7">
    <location>
        <begin position="317"/>
        <end position="343"/>
    </location>
</feature>
<evidence type="ECO:0000256" key="7">
    <source>
        <dbReference type="SAM" id="Phobius"/>
    </source>
</evidence>
<dbReference type="PANTHER" id="PTHR30489">
    <property type="entry name" value="LIPOPROTEIN-RELEASING SYSTEM TRANSMEMBRANE PROTEIN LOLE"/>
    <property type="match status" value="1"/>
</dbReference>
<protein>
    <submittedName>
        <fullName evidence="10">ABC transporter permease</fullName>
    </submittedName>
</protein>
<evidence type="ECO:0000259" key="8">
    <source>
        <dbReference type="Pfam" id="PF02687"/>
    </source>
</evidence>
<feature type="transmembrane region" description="Helical" evidence="7">
    <location>
        <begin position="369"/>
        <end position="389"/>
    </location>
</feature>
<dbReference type="InterPro" id="IPR025857">
    <property type="entry name" value="MacB_PCD"/>
</dbReference>
<comment type="caution">
    <text evidence="10">The sequence shown here is derived from an EMBL/GenBank/DDBJ whole genome shotgun (WGS) entry which is preliminary data.</text>
</comment>
<comment type="subcellular location">
    <subcellularLocation>
        <location evidence="1">Cell membrane</location>
        <topology evidence="1">Multi-pass membrane protein</topology>
    </subcellularLocation>
</comment>
<feature type="transmembrane region" description="Helical" evidence="7">
    <location>
        <begin position="26"/>
        <end position="46"/>
    </location>
</feature>
<feature type="transmembrane region" description="Helical" evidence="7">
    <location>
        <begin position="272"/>
        <end position="293"/>
    </location>
</feature>
<dbReference type="GO" id="GO:0098797">
    <property type="term" value="C:plasma membrane protein complex"/>
    <property type="evidence" value="ECO:0007669"/>
    <property type="project" value="TreeGrafter"/>
</dbReference>
<keyword evidence="11" id="KW-1185">Reference proteome</keyword>
<feature type="domain" description="MacB-like periplasmic core" evidence="9">
    <location>
        <begin position="25"/>
        <end position="238"/>
    </location>
</feature>
<evidence type="ECO:0000256" key="3">
    <source>
        <dbReference type="ARBA" id="ARBA00022475"/>
    </source>
</evidence>
<evidence type="ECO:0000256" key="5">
    <source>
        <dbReference type="ARBA" id="ARBA00022989"/>
    </source>
</evidence>
<keyword evidence="3" id="KW-1003">Cell membrane</keyword>
<proteinExistence type="inferred from homology"/>
<evidence type="ECO:0000256" key="4">
    <source>
        <dbReference type="ARBA" id="ARBA00022692"/>
    </source>
</evidence>
<keyword evidence="6 7" id="KW-0472">Membrane</keyword>
<sequence>MSKHVITVTNVFIAFQYLLARKKQSFLATLGVMLGVTTFIVMINFMTGVNDFLDDAVFNGSPDIIVSAKQKKSTSKQLFGVSINSLKKVNEINHLLSKEENVQSFAHQIISPAILVSENKQLPGSINGVFPSSEKKMVNLERRLIEGKGFGSLLDDDNAILLGVSLAKKLEVSVGDQLKMILPNGKSKHLNVAGIFSFGITTIDNVRTYFPAKTLQNLLGQPDAITHVHIKLEDRDDIRLKTELSQHIDKVLIEDWKDANKTIVIGNKVRDILTWSVSFALLLVAGFGMYNILNITVVNKRKDIAVLKTIGYSAKDVIFIFLVQSIGIGVLGALFGAGLGYLISYMISTTPLDTSDFIIVDTYPINFKLIYYVMGIVFGVLTTILAGYFPSKKASKVDPVTIIRGI</sequence>
<name>A0A937DAZ1_9FLAO</name>
<evidence type="ECO:0000256" key="2">
    <source>
        <dbReference type="ARBA" id="ARBA00005236"/>
    </source>
</evidence>
<dbReference type="GO" id="GO:0044874">
    <property type="term" value="P:lipoprotein localization to outer membrane"/>
    <property type="evidence" value="ECO:0007669"/>
    <property type="project" value="TreeGrafter"/>
</dbReference>
<dbReference type="Proteomes" id="UP000651057">
    <property type="component" value="Unassembled WGS sequence"/>
</dbReference>
<dbReference type="RefSeq" id="WP_201919599.1">
    <property type="nucleotide sequence ID" value="NZ_BAABAX010000005.1"/>
</dbReference>
<reference evidence="10" key="1">
    <citation type="submission" date="2021-01" db="EMBL/GenBank/DDBJ databases">
        <authorList>
            <person name="Zhong Y.L."/>
        </authorList>
    </citation>
    <scope>NUCLEOTIDE SEQUENCE</scope>
    <source>
        <strain evidence="10">KCTC 23302</strain>
    </source>
</reference>
<gene>
    <name evidence="10" type="ORF">JJQ60_10980</name>
</gene>
<comment type="similarity">
    <text evidence="2">Belongs to the ABC-4 integral membrane protein family. LolC/E subfamily.</text>
</comment>
<evidence type="ECO:0000256" key="6">
    <source>
        <dbReference type="ARBA" id="ARBA00023136"/>
    </source>
</evidence>
<dbReference type="PANTHER" id="PTHR30489:SF0">
    <property type="entry name" value="LIPOPROTEIN-RELEASING SYSTEM TRANSMEMBRANE PROTEIN LOLE"/>
    <property type="match status" value="1"/>
</dbReference>
<evidence type="ECO:0000313" key="10">
    <source>
        <dbReference type="EMBL" id="MBL0684043.1"/>
    </source>
</evidence>
<evidence type="ECO:0000256" key="1">
    <source>
        <dbReference type="ARBA" id="ARBA00004651"/>
    </source>
</evidence>
<keyword evidence="4 7" id="KW-0812">Transmembrane</keyword>
<feature type="domain" description="ABC3 transporter permease C-terminal" evidence="8">
    <location>
        <begin position="276"/>
        <end position="399"/>
    </location>
</feature>
<dbReference type="Pfam" id="PF02687">
    <property type="entry name" value="FtsX"/>
    <property type="match status" value="1"/>
</dbReference>
<accession>A0A937DAZ1</accession>
<evidence type="ECO:0000259" key="9">
    <source>
        <dbReference type="Pfam" id="PF12704"/>
    </source>
</evidence>
<dbReference type="InterPro" id="IPR051447">
    <property type="entry name" value="Lipoprotein-release_system"/>
</dbReference>